<dbReference type="RefSeq" id="WP_089355237.1">
    <property type="nucleotide sequence ID" value="NZ_FZPD01000001.1"/>
</dbReference>
<name>A0A239F3M5_EKHLU</name>
<sequence>MNWKQLFLLGLVWSCQQKSQEQPQEAIGKTAVENIQSIESSRLTFPLDFPINELTNLINESLPDVLLNDTLQLKKEGEYLTIKIEPIGDMLLASYADNLDASIPMKITAEIEKKVLGIKVHKPIEFLVRVDMHTQLSIAENWNLSSHCKIQQIHWIEPPVIELLGIKVNLEKKIEKKLLEKAGVIENKVCTAVQSLVPLRQQVEKIWTILSEPHRIGKKPIDIWLSGNPSFFSAHFSKEVNDTLRVIIHTESEIFITPLEGMEYQEKPMPSNSFTPTDSDNELDIKVDVYLPYDQINKLLKSKFDSTAFSFEGASIITANFLADTKNGKLHLKFDVLGSFNATIDAYAYPILDEEKNLIIDSIDYDINSENSFVHLANWVASDRLTEFLKSNATIPLSHILDSLDFKIVKALNKSKIGRKVDLNIAFSKLESDTLIFTDDGLQWLFDVDGNAHAYLTDEIVNN</sequence>
<dbReference type="OrthoDB" id="9774949at2"/>
<evidence type="ECO:0000313" key="1">
    <source>
        <dbReference type="EMBL" id="SNS51437.1"/>
    </source>
</evidence>
<dbReference type="Pfam" id="PF14356">
    <property type="entry name" value="DUF4403"/>
    <property type="match status" value="1"/>
</dbReference>
<organism evidence="1 2">
    <name type="scientific">Ekhidna lutea</name>
    <dbReference type="NCBI Taxonomy" id="447679"/>
    <lineage>
        <taxon>Bacteria</taxon>
        <taxon>Pseudomonadati</taxon>
        <taxon>Bacteroidota</taxon>
        <taxon>Cytophagia</taxon>
        <taxon>Cytophagales</taxon>
        <taxon>Reichenbachiellaceae</taxon>
        <taxon>Ekhidna</taxon>
    </lineage>
</organism>
<keyword evidence="2" id="KW-1185">Reference proteome</keyword>
<evidence type="ECO:0000313" key="2">
    <source>
        <dbReference type="Proteomes" id="UP000198393"/>
    </source>
</evidence>
<accession>A0A239F3M5</accession>
<gene>
    <name evidence="1" type="ORF">SAMN05421640_0471</name>
</gene>
<proteinExistence type="predicted"/>
<evidence type="ECO:0008006" key="3">
    <source>
        <dbReference type="Google" id="ProtNLM"/>
    </source>
</evidence>
<dbReference type="AlphaFoldDB" id="A0A239F3M5"/>
<reference evidence="1 2" key="1">
    <citation type="submission" date="2017-06" db="EMBL/GenBank/DDBJ databases">
        <authorList>
            <person name="Kim H.J."/>
            <person name="Triplett B.A."/>
        </authorList>
    </citation>
    <scope>NUCLEOTIDE SEQUENCE [LARGE SCALE GENOMIC DNA]</scope>
    <source>
        <strain evidence="1 2">DSM 19307</strain>
    </source>
</reference>
<protein>
    <recommendedName>
        <fullName evidence="3">DUF4403 family protein</fullName>
    </recommendedName>
</protein>
<dbReference type="EMBL" id="FZPD01000001">
    <property type="protein sequence ID" value="SNS51437.1"/>
    <property type="molecule type" value="Genomic_DNA"/>
</dbReference>
<dbReference type="InterPro" id="IPR025515">
    <property type="entry name" value="DUF4403"/>
</dbReference>
<dbReference type="Proteomes" id="UP000198393">
    <property type="component" value="Unassembled WGS sequence"/>
</dbReference>